<feature type="domain" description="Acyl-CoA thioesterase-like C-terminal" evidence="7">
    <location>
        <begin position="490"/>
        <end position="598"/>
    </location>
</feature>
<evidence type="ECO:0000256" key="3">
    <source>
        <dbReference type="ARBA" id="ARBA00023242"/>
    </source>
</evidence>
<evidence type="ECO:0000256" key="4">
    <source>
        <dbReference type="SAM" id="MobiDB-lite"/>
    </source>
</evidence>
<dbReference type="InterPro" id="IPR029069">
    <property type="entry name" value="HotDog_dom_sf"/>
</dbReference>
<dbReference type="InterPro" id="IPR049450">
    <property type="entry name" value="ACOT8-like_C"/>
</dbReference>
<keyword evidence="3" id="KW-0539">Nucleus</keyword>
<dbReference type="Gene3D" id="3.90.530.10">
    <property type="entry name" value="XPA C-terminal domain"/>
    <property type="match status" value="1"/>
</dbReference>
<dbReference type="CDD" id="cd21077">
    <property type="entry name" value="DBD_Rad14"/>
    <property type="match status" value="1"/>
</dbReference>
<dbReference type="InterPro" id="IPR049449">
    <property type="entry name" value="TesB_ACOT8-like_N"/>
</dbReference>
<dbReference type="GO" id="GO:0000715">
    <property type="term" value="P:nucleotide-excision repair, DNA damage recognition"/>
    <property type="evidence" value="ECO:0007669"/>
    <property type="project" value="TreeGrafter"/>
</dbReference>
<keyword evidence="2" id="KW-0862">Zinc</keyword>
<evidence type="ECO:0000256" key="1">
    <source>
        <dbReference type="ARBA" id="ARBA00004123"/>
    </source>
</evidence>
<dbReference type="CDD" id="cd03444">
    <property type="entry name" value="Thioesterase_II_repeat1"/>
    <property type="match status" value="1"/>
</dbReference>
<dbReference type="Pfam" id="PF05181">
    <property type="entry name" value="XPA_C"/>
    <property type="match status" value="1"/>
</dbReference>
<accession>A0A9W9DLN9</accession>
<dbReference type="PANTHER" id="PTHR10142">
    <property type="entry name" value="DNA REPAIR PROTEIN COMPLEMENTING XP-A CELLS"/>
    <property type="match status" value="1"/>
</dbReference>
<dbReference type="Pfam" id="PF13622">
    <property type="entry name" value="4HBT_3"/>
    <property type="match status" value="1"/>
</dbReference>
<sequence>MSLTPEQVKQVELNRLRAKAREREREQETSSSTNGNGKRPIDATSASAQTQNAPRLQRDSRLGTYFEYDLSKMVNSKGGFLMADDKEVDEATRRKEMERERQRTMQNMEPPINLELDKNPKCQDCQTIDIDHTYKNVFGCLVCKSCTKEKPERYSLLTKTECKEDYLLTDREFHLYSASELRDQEAMPHLLKANPHKSTFANMMLFLRYQVEEFAWKKWGSPEALDTEYQRRMAEKKRTKNKKFEQGLKELRKRTREGVWQKRKDAEHKHVFGPDGDGVQICHESEHAQISTALEVEKLEVNLFRSKSLWVPVRARGVFGGQVEVPTNFSSRLWLTGSYYSQVISQALVSATNCVDPAFRLHCYFLTSASPATPIVYFVERLRQGRSYVACSVKAIQKGALIFIMTCSFQKPEPWQPQKQWVIPDVSPPEQCELEEDIYDRYRRDGYFEGKPLSKKLDTYFGDSAGERRKSPIAIKIAKVHDTSADGIVRYMYWMKAKNIPEYEAPFQKCILAYLSDLRFIGSAFGIIGLDRFTSRGPNSLGISVCPFSDDSFDCGDWLLYVVESPRAGSGRAIMHGQASLYTRSGTLIAVTSQEGVVRANIRGPSTDDSKPAAKL</sequence>
<evidence type="ECO:0000313" key="9">
    <source>
        <dbReference type="Proteomes" id="UP001150266"/>
    </source>
</evidence>
<proteinExistence type="predicted"/>
<evidence type="ECO:0000259" key="7">
    <source>
        <dbReference type="Pfam" id="PF20789"/>
    </source>
</evidence>
<dbReference type="Gene3D" id="2.40.160.210">
    <property type="entry name" value="Acyl-CoA thioesterase, double hotdog domain"/>
    <property type="match status" value="1"/>
</dbReference>
<feature type="domain" description="Acyl-CoA thioesterase-like N-terminal HotDog" evidence="6">
    <location>
        <begin position="342"/>
        <end position="410"/>
    </location>
</feature>
<dbReference type="InterPro" id="IPR000465">
    <property type="entry name" value="XPA/RAD14"/>
</dbReference>
<evidence type="ECO:0000259" key="6">
    <source>
        <dbReference type="Pfam" id="PF13622"/>
    </source>
</evidence>
<organism evidence="8 9">
    <name type="scientific">Lentinula aciculospora</name>
    <dbReference type="NCBI Taxonomy" id="153920"/>
    <lineage>
        <taxon>Eukaryota</taxon>
        <taxon>Fungi</taxon>
        <taxon>Dikarya</taxon>
        <taxon>Basidiomycota</taxon>
        <taxon>Agaricomycotina</taxon>
        <taxon>Agaricomycetes</taxon>
        <taxon>Agaricomycetidae</taxon>
        <taxon>Agaricales</taxon>
        <taxon>Marasmiineae</taxon>
        <taxon>Omphalotaceae</taxon>
        <taxon>Lentinula</taxon>
    </lineage>
</organism>
<dbReference type="AlphaFoldDB" id="A0A9W9DLN9"/>
<dbReference type="GO" id="GO:0070914">
    <property type="term" value="P:UV-damage excision repair"/>
    <property type="evidence" value="ECO:0007669"/>
    <property type="project" value="TreeGrafter"/>
</dbReference>
<evidence type="ECO:0000256" key="2">
    <source>
        <dbReference type="ARBA" id="ARBA00022833"/>
    </source>
</evidence>
<dbReference type="GO" id="GO:0000110">
    <property type="term" value="C:nucleotide-excision repair factor 1 complex"/>
    <property type="evidence" value="ECO:0007669"/>
    <property type="project" value="TreeGrafter"/>
</dbReference>
<feature type="region of interest" description="Disordered" evidence="4">
    <location>
        <begin position="1"/>
        <end position="60"/>
    </location>
</feature>
<dbReference type="PROSITE" id="PS00753">
    <property type="entry name" value="XPA_2"/>
    <property type="match status" value="1"/>
</dbReference>
<dbReference type="EMBL" id="JAOTPV010000011">
    <property type="protein sequence ID" value="KAJ4476699.1"/>
    <property type="molecule type" value="Genomic_DNA"/>
</dbReference>
<dbReference type="GO" id="GO:0006284">
    <property type="term" value="P:base-excision repair"/>
    <property type="evidence" value="ECO:0007669"/>
    <property type="project" value="TreeGrafter"/>
</dbReference>
<dbReference type="OrthoDB" id="68328at2759"/>
<feature type="domain" description="XPA C-terminal" evidence="5">
    <location>
        <begin position="153"/>
        <end position="211"/>
    </location>
</feature>
<name>A0A9W9DLN9_9AGAR</name>
<dbReference type="NCBIfam" id="TIGR00598">
    <property type="entry name" value="rad14"/>
    <property type="match status" value="1"/>
</dbReference>
<gene>
    <name evidence="8" type="ORF">J3R30DRAFT_3292309</name>
</gene>
<keyword evidence="9" id="KW-1185">Reference proteome</keyword>
<dbReference type="SUPFAM" id="SSF46955">
    <property type="entry name" value="Putative DNA-binding domain"/>
    <property type="match status" value="1"/>
</dbReference>
<dbReference type="InterPro" id="IPR037129">
    <property type="entry name" value="XPA_sf"/>
</dbReference>
<dbReference type="GO" id="GO:0003684">
    <property type="term" value="F:damaged DNA binding"/>
    <property type="evidence" value="ECO:0007669"/>
    <property type="project" value="InterPro"/>
</dbReference>
<dbReference type="InterPro" id="IPR022656">
    <property type="entry name" value="XPA_C"/>
</dbReference>
<dbReference type="SUPFAM" id="SSF54637">
    <property type="entry name" value="Thioesterase/thiol ester dehydrase-isomerase"/>
    <property type="match status" value="2"/>
</dbReference>
<evidence type="ECO:0000313" key="8">
    <source>
        <dbReference type="EMBL" id="KAJ4476699.1"/>
    </source>
</evidence>
<dbReference type="Pfam" id="PF20789">
    <property type="entry name" value="4HBT_3C"/>
    <property type="match status" value="1"/>
</dbReference>
<feature type="compositionally biased region" description="Basic and acidic residues" evidence="4">
    <location>
        <begin position="12"/>
        <end position="28"/>
    </location>
</feature>
<dbReference type="InterPro" id="IPR009061">
    <property type="entry name" value="DNA-bd_dom_put_sf"/>
</dbReference>
<feature type="compositionally biased region" description="Polar residues" evidence="4">
    <location>
        <begin position="44"/>
        <end position="54"/>
    </location>
</feature>
<comment type="caution">
    <text evidence="8">The sequence shown here is derived from an EMBL/GenBank/DDBJ whole genome shotgun (WGS) entry which is preliminary data.</text>
</comment>
<evidence type="ECO:0000259" key="5">
    <source>
        <dbReference type="Pfam" id="PF05181"/>
    </source>
</evidence>
<dbReference type="InterPro" id="IPR022658">
    <property type="entry name" value="XPA_CS"/>
</dbReference>
<dbReference type="Proteomes" id="UP001150266">
    <property type="component" value="Unassembled WGS sequence"/>
</dbReference>
<protein>
    <submittedName>
        <fullName evidence="8">Thioesterase-like superfamily-domain-containing protein</fullName>
    </submittedName>
</protein>
<dbReference type="PANTHER" id="PTHR10142:SF0">
    <property type="entry name" value="DNA REPAIR PROTEIN COMPLEMENTING XP-A CELLS"/>
    <property type="match status" value="1"/>
</dbReference>
<comment type="subcellular location">
    <subcellularLocation>
        <location evidence="1">Nucleus</location>
    </subcellularLocation>
</comment>
<dbReference type="CDD" id="cd03445">
    <property type="entry name" value="Thioesterase_II_repeat2"/>
    <property type="match status" value="1"/>
</dbReference>
<dbReference type="GO" id="GO:1901255">
    <property type="term" value="P:nucleotide-excision repair involved in interstrand cross-link repair"/>
    <property type="evidence" value="ECO:0007669"/>
    <property type="project" value="TreeGrafter"/>
</dbReference>
<reference evidence="8" key="1">
    <citation type="submission" date="2022-08" db="EMBL/GenBank/DDBJ databases">
        <title>A Global Phylogenomic Analysis of the Shiitake Genus Lentinula.</title>
        <authorList>
            <consortium name="DOE Joint Genome Institute"/>
            <person name="Sierra-Patev S."/>
            <person name="Min B."/>
            <person name="Naranjo-Ortiz M."/>
            <person name="Looney B."/>
            <person name="Konkel Z."/>
            <person name="Slot J.C."/>
            <person name="Sakamoto Y."/>
            <person name="Steenwyk J.L."/>
            <person name="Rokas A."/>
            <person name="Carro J."/>
            <person name="Camarero S."/>
            <person name="Ferreira P."/>
            <person name="Molpeceres G."/>
            <person name="Ruiz-Duenas F.J."/>
            <person name="Serrano A."/>
            <person name="Henrissat B."/>
            <person name="Drula E."/>
            <person name="Hughes K.W."/>
            <person name="Mata J.L."/>
            <person name="Ishikawa N.K."/>
            <person name="Vargas-Isla R."/>
            <person name="Ushijima S."/>
            <person name="Smith C.A."/>
            <person name="Ahrendt S."/>
            <person name="Andreopoulos W."/>
            <person name="He G."/>
            <person name="Labutti K."/>
            <person name="Lipzen A."/>
            <person name="Ng V."/>
            <person name="Riley R."/>
            <person name="Sandor L."/>
            <person name="Barry K."/>
            <person name="Martinez A.T."/>
            <person name="Xiao Y."/>
            <person name="Gibbons J.G."/>
            <person name="Terashima K."/>
            <person name="Grigoriev I.V."/>
            <person name="Hibbett D.S."/>
        </authorList>
    </citation>
    <scope>NUCLEOTIDE SEQUENCE</scope>
    <source>
        <strain evidence="8">JLM2183</strain>
    </source>
</reference>
<dbReference type="InterPro" id="IPR042171">
    <property type="entry name" value="Acyl-CoA_hotdog"/>
</dbReference>